<dbReference type="PROSITE" id="PS00216">
    <property type="entry name" value="SUGAR_TRANSPORT_1"/>
    <property type="match status" value="1"/>
</dbReference>
<feature type="transmembrane region" description="Helical" evidence="5">
    <location>
        <begin position="158"/>
        <end position="182"/>
    </location>
</feature>
<keyword evidence="8" id="KW-1185">Reference proteome</keyword>
<feature type="transmembrane region" description="Helical" evidence="5">
    <location>
        <begin position="116"/>
        <end position="137"/>
    </location>
</feature>
<feature type="transmembrane region" description="Helical" evidence="5">
    <location>
        <begin position="61"/>
        <end position="81"/>
    </location>
</feature>
<dbReference type="InterPro" id="IPR036259">
    <property type="entry name" value="MFS_trans_sf"/>
</dbReference>
<dbReference type="InterPro" id="IPR005828">
    <property type="entry name" value="MFS_sugar_transport-like"/>
</dbReference>
<keyword evidence="3 5" id="KW-1133">Transmembrane helix</keyword>
<protein>
    <recommendedName>
        <fullName evidence="6">Major facilitator superfamily (MFS) profile domain-containing protein</fullName>
    </recommendedName>
</protein>
<gene>
    <name evidence="7" type="ORF">SmJEL517_g05007</name>
</gene>
<dbReference type="EMBL" id="QEAO01000040">
    <property type="protein sequence ID" value="TPX31736.1"/>
    <property type="molecule type" value="Genomic_DNA"/>
</dbReference>
<feature type="transmembrane region" description="Helical" evidence="5">
    <location>
        <begin position="194"/>
        <end position="212"/>
    </location>
</feature>
<reference evidence="7 8" key="1">
    <citation type="journal article" date="2019" name="Sci. Rep.">
        <title>Comparative genomics of chytrid fungi reveal insights into the obligate biotrophic and pathogenic lifestyle of Synchytrium endobioticum.</title>
        <authorList>
            <person name="van de Vossenberg B.T.L.H."/>
            <person name="Warris S."/>
            <person name="Nguyen H.D.T."/>
            <person name="van Gent-Pelzer M.P.E."/>
            <person name="Joly D.L."/>
            <person name="van de Geest H.C."/>
            <person name="Bonants P.J.M."/>
            <person name="Smith D.S."/>
            <person name="Levesque C.A."/>
            <person name="van der Lee T.A.J."/>
        </authorList>
    </citation>
    <scope>NUCLEOTIDE SEQUENCE [LARGE SCALE GENOMIC DNA]</scope>
    <source>
        <strain evidence="7 8">JEL517</strain>
    </source>
</reference>
<evidence type="ECO:0000256" key="4">
    <source>
        <dbReference type="ARBA" id="ARBA00023136"/>
    </source>
</evidence>
<evidence type="ECO:0000313" key="7">
    <source>
        <dbReference type="EMBL" id="TPX31736.1"/>
    </source>
</evidence>
<dbReference type="AlphaFoldDB" id="A0A507C172"/>
<dbReference type="Proteomes" id="UP000319731">
    <property type="component" value="Unassembled WGS sequence"/>
</dbReference>
<sequence>MPDVQGLENTQQWTYIHYKTILVAGVGFFLDAYDLFIINLAMPMISYVYFEGQIPSSLDSAIKGAATFGTLIGQLTFGYLADKLGRKRIYGTELMIIFIATVGSALSANFARGSGIAGLLFVWRLILGFGIGGDYPLSATITSEFANKHNRGMMIAIVFANQGTGILIAALVAVMSLASYSARIRTDLLYLDDVWRICLGFGAIPALATIYFRLTMPESPRYAAHVAQNTECGTSSLHETSQPLHKSIRQSEDAESEDEDIFDAANTLNDTLSSSQPFLEYFRQWRNLKVLLGCCLTWFCLDVAFYGIQLNQSIVLQAIGYGTGKEPFDDLWHRAIGNLVISLLGTVPGYWASVFLIEKLGRKTIQLIGFAALAVCLFILSIGYNVILSLSTGLFVVIYTIAQFFFNFGPNTTTFVLPSEVFPTQFRAQAHGISAASGKLGAILGAFLFGPLKDIGGHNAALPSLLFVFALFMCMGFIFTLWLPETAGKTLEDITLDRDQGNREDSLMEIWNLFRDKVYLSRHPANDAIQLHSAAEF</sequence>
<dbReference type="GO" id="GO:0016020">
    <property type="term" value="C:membrane"/>
    <property type="evidence" value="ECO:0007669"/>
    <property type="project" value="UniProtKB-SubCell"/>
</dbReference>
<feature type="transmembrane region" description="Helical" evidence="5">
    <location>
        <begin position="335"/>
        <end position="357"/>
    </location>
</feature>
<proteinExistence type="predicted"/>
<feature type="domain" description="Major facilitator superfamily (MFS) profile" evidence="6">
    <location>
        <begin position="20"/>
        <end position="488"/>
    </location>
</feature>
<dbReference type="STRING" id="1806994.A0A507C172"/>
<feature type="transmembrane region" description="Helical" evidence="5">
    <location>
        <begin position="461"/>
        <end position="483"/>
    </location>
</feature>
<evidence type="ECO:0000256" key="1">
    <source>
        <dbReference type="ARBA" id="ARBA00004141"/>
    </source>
</evidence>
<keyword evidence="4 5" id="KW-0472">Membrane</keyword>
<dbReference type="RefSeq" id="XP_031023095.1">
    <property type="nucleotide sequence ID" value="XM_031170935.1"/>
</dbReference>
<dbReference type="PROSITE" id="PS00217">
    <property type="entry name" value="SUGAR_TRANSPORT_2"/>
    <property type="match status" value="1"/>
</dbReference>
<feature type="transmembrane region" description="Helical" evidence="5">
    <location>
        <begin position="21"/>
        <end position="49"/>
    </location>
</feature>
<feature type="transmembrane region" description="Helical" evidence="5">
    <location>
        <begin position="93"/>
        <end position="110"/>
    </location>
</feature>
<dbReference type="InterPro" id="IPR005829">
    <property type="entry name" value="Sugar_transporter_CS"/>
</dbReference>
<comment type="caution">
    <text evidence="7">The sequence shown here is derived from an EMBL/GenBank/DDBJ whole genome shotgun (WGS) entry which is preliminary data.</text>
</comment>
<evidence type="ECO:0000259" key="6">
    <source>
        <dbReference type="PROSITE" id="PS50850"/>
    </source>
</evidence>
<evidence type="ECO:0000256" key="2">
    <source>
        <dbReference type="ARBA" id="ARBA00022692"/>
    </source>
</evidence>
<comment type="subcellular location">
    <subcellularLocation>
        <location evidence="1">Membrane</location>
        <topology evidence="1">Multi-pass membrane protein</topology>
    </subcellularLocation>
</comment>
<dbReference type="PANTHER" id="PTHR24064">
    <property type="entry name" value="SOLUTE CARRIER FAMILY 22 MEMBER"/>
    <property type="match status" value="1"/>
</dbReference>
<dbReference type="SUPFAM" id="SSF103473">
    <property type="entry name" value="MFS general substrate transporter"/>
    <property type="match status" value="1"/>
</dbReference>
<evidence type="ECO:0000256" key="3">
    <source>
        <dbReference type="ARBA" id="ARBA00022989"/>
    </source>
</evidence>
<dbReference type="GeneID" id="42006232"/>
<evidence type="ECO:0000256" key="5">
    <source>
        <dbReference type="SAM" id="Phobius"/>
    </source>
</evidence>
<dbReference type="OrthoDB" id="433512at2759"/>
<feature type="transmembrane region" description="Helical" evidence="5">
    <location>
        <begin position="364"/>
        <end position="384"/>
    </location>
</feature>
<dbReference type="CDD" id="cd17364">
    <property type="entry name" value="MFS_PhT"/>
    <property type="match status" value="1"/>
</dbReference>
<feature type="transmembrane region" description="Helical" evidence="5">
    <location>
        <begin position="290"/>
        <end position="308"/>
    </location>
</feature>
<organism evidence="7 8">
    <name type="scientific">Synchytrium microbalum</name>
    <dbReference type="NCBI Taxonomy" id="1806994"/>
    <lineage>
        <taxon>Eukaryota</taxon>
        <taxon>Fungi</taxon>
        <taxon>Fungi incertae sedis</taxon>
        <taxon>Chytridiomycota</taxon>
        <taxon>Chytridiomycota incertae sedis</taxon>
        <taxon>Chytridiomycetes</taxon>
        <taxon>Synchytriales</taxon>
        <taxon>Synchytriaceae</taxon>
        <taxon>Synchytrium</taxon>
    </lineage>
</organism>
<dbReference type="Gene3D" id="1.20.1250.20">
    <property type="entry name" value="MFS general substrate transporter like domains"/>
    <property type="match status" value="2"/>
</dbReference>
<dbReference type="Pfam" id="PF00083">
    <property type="entry name" value="Sugar_tr"/>
    <property type="match status" value="1"/>
</dbReference>
<dbReference type="PROSITE" id="PS50850">
    <property type="entry name" value="MFS"/>
    <property type="match status" value="1"/>
</dbReference>
<name>A0A507C172_9FUNG</name>
<accession>A0A507C172</accession>
<feature type="transmembrane region" description="Helical" evidence="5">
    <location>
        <begin position="430"/>
        <end position="449"/>
    </location>
</feature>
<dbReference type="InterPro" id="IPR020846">
    <property type="entry name" value="MFS_dom"/>
</dbReference>
<dbReference type="GO" id="GO:0022857">
    <property type="term" value="F:transmembrane transporter activity"/>
    <property type="evidence" value="ECO:0007669"/>
    <property type="project" value="InterPro"/>
</dbReference>
<keyword evidence="2 5" id="KW-0812">Transmembrane</keyword>
<feature type="transmembrane region" description="Helical" evidence="5">
    <location>
        <begin position="390"/>
        <end position="409"/>
    </location>
</feature>
<evidence type="ECO:0000313" key="8">
    <source>
        <dbReference type="Proteomes" id="UP000319731"/>
    </source>
</evidence>